<feature type="compositionally biased region" description="Polar residues" evidence="1">
    <location>
        <begin position="104"/>
        <end position="133"/>
    </location>
</feature>
<name>A0A2A2HS78_9EURY</name>
<evidence type="ECO:0000313" key="3">
    <source>
        <dbReference type="Proteomes" id="UP000218164"/>
    </source>
</evidence>
<proteinExistence type="predicted"/>
<comment type="caution">
    <text evidence="2">The sequence shown here is derived from an EMBL/GenBank/DDBJ whole genome shotgun (WGS) entry which is preliminary data.</text>
</comment>
<reference evidence="2 3" key="1">
    <citation type="journal article" date="2017" name="BMC Genomics">
        <title>Genomic analysis of methanogenic archaea reveals a shift towards energy conservation.</title>
        <authorList>
            <person name="Gilmore S.P."/>
            <person name="Henske J.K."/>
            <person name="Sexton J.A."/>
            <person name="Solomon K.V."/>
            <person name="Seppala S."/>
            <person name="Yoo J.I."/>
            <person name="Huyett L.M."/>
            <person name="Pressman A."/>
            <person name="Cogan J.Z."/>
            <person name="Kivenson V."/>
            <person name="Peng X."/>
            <person name="Tan Y."/>
            <person name="Valentine D.L."/>
            <person name="O'Malley M.A."/>
        </authorList>
    </citation>
    <scope>NUCLEOTIDE SEQUENCE [LARGE SCALE GENOMIC DNA]</scope>
    <source>
        <strain evidence="2 3">MC-15</strain>
    </source>
</reference>
<feature type="compositionally biased region" description="Acidic residues" evidence="1">
    <location>
        <begin position="91"/>
        <end position="103"/>
    </location>
</feature>
<dbReference type="AlphaFoldDB" id="A0A2A2HS78"/>
<evidence type="ECO:0000313" key="2">
    <source>
        <dbReference type="EMBL" id="PAV12136.1"/>
    </source>
</evidence>
<gene>
    <name evidence="2" type="ORF">ASJ81_00255</name>
</gene>
<dbReference type="RefSeq" id="WP_095644918.1">
    <property type="nucleotide sequence ID" value="NZ_LMVP01000334.1"/>
</dbReference>
<organism evidence="2 3">
    <name type="scientific">Methanosarcina spelaei</name>
    <dbReference type="NCBI Taxonomy" id="1036679"/>
    <lineage>
        <taxon>Archaea</taxon>
        <taxon>Methanobacteriati</taxon>
        <taxon>Methanobacteriota</taxon>
        <taxon>Stenosarchaea group</taxon>
        <taxon>Methanomicrobia</taxon>
        <taxon>Methanosarcinales</taxon>
        <taxon>Methanosarcinaceae</taxon>
        <taxon>Methanosarcina</taxon>
    </lineage>
</organism>
<keyword evidence="3" id="KW-1185">Reference proteome</keyword>
<accession>A0A2A2HS78</accession>
<dbReference type="Proteomes" id="UP000218164">
    <property type="component" value="Unassembled WGS sequence"/>
</dbReference>
<dbReference type="OrthoDB" id="137716at2157"/>
<evidence type="ECO:0000256" key="1">
    <source>
        <dbReference type="SAM" id="MobiDB-lite"/>
    </source>
</evidence>
<dbReference type="EMBL" id="LMVP01000334">
    <property type="protein sequence ID" value="PAV12136.1"/>
    <property type="molecule type" value="Genomic_DNA"/>
</dbReference>
<feature type="region of interest" description="Disordered" evidence="1">
    <location>
        <begin position="27"/>
        <end position="133"/>
    </location>
</feature>
<sequence length="133" mass="13762">MKKMLKIMAMLLVISAVVFAAGCSDKKADTTAENGSQEEMTNEAPVADQNVTESEDVAAETPAASDNITVGDEPADNLTVEDNGSAADNLTVEDNDSVDENVTVEDNSSADVTDDASNVTGDASADENTTQTV</sequence>
<protein>
    <submittedName>
        <fullName evidence="2">Uncharacterized protein</fullName>
    </submittedName>
</protein>
<dbReference type="PROSITE" id="PS51257">
    <property type="entry name" value="PROKAR_LIPOPROTEIN"/>
    <property type="match status" value="1"/>
</dbReference>